<dbReference type="EMBL" id="RXGB01005118">
    <property type="protein sequence ID" value="TMW88405.1"/>
    <property type="molecule type" value="Genomic_DNA"/>
</dbReference>
<name>A0A6N2B0L7_SOLCI</name>
<protein>
    <submittedName>
        <fullName evidence="1">Uncharacterized protein</fullName>
    </submittedName>
</protein>
<proteinExistence type="predicted"/>
<gene>
    <name evidence="1" type="ORF">EJD97_018604</name>
</gene>
<accession>A0A6N2B0L7</accession>
<comment type="caution">
    <text evidence="1">The sequence shown here is derived from an EMBL/GenBank/DDBJ whole genome shotgun (WGS) entry which is preliminary data.</text>
</comment>
<dbReference type="AlphaFoldDB" id="A0A6N2B0L7"/>
<reference evidence="1" key="1">
    <citation type="submission" date="2019-05" db="EMBL/GenBank/DDBJ databases">
        <title>The de novo reference genome and transcriptome assemblies of the wild tomato species Solanum chilense.</title>
        <authorList>
            <person name="Stam R."/>
            <person name="Nosenko T."/>
            <person name="Hoerger A.C."/>
            <person name="Stephan W."/>
            <person name="Seidel M.A."/>
            <person name="Kuhn J.M.M."/>
            <person name="Haberer G."/>
            <person name="Tellier A."/>
        </authorList>
    </citation>
    <scope>NUCLEOTIDE SEQUENCE</scope>
    <source>
        <tissue evidence="1">Mature leaves</tissue>
    </source>
</reference>
<sequence length="162" mass="18250">MPSHNVINLHSRIILDSSSRLYRDKVGKLSQSVHNKPYGIMLPSSIGKTNHEVHINGLSLPSRNLNNLSQITRLKMLCLNLLIIRTLGYVFSNVHLHTIPLINVLKVMIHYGGTWVHGISGTMGLCNNPGLQIIYVWYTQPVLIPKYAITSQSERLSHLHQS</sequence>
<organism evidence="1">
    <name type="scientific">Solanum chilense</name>
    <name type="common">Tomato</name>
    <name type="synonym">Lycopersicon chilense</name>
    <dbReference type="NCBI Taxonomy" id="4083"/>
    <lineage>
        <taxon>Eukaryota</taxon>
        <taxon>Viridiplantae</taxon>
        <taxon>Streptophyta</taxon>
        <taxon>Embryophyta</taxon>
        <taxon>Tracheophyta</taxon>
        <taxon>Spermatophyta</taxon>
        <taxon>Magnoliopsida</taxon>
        <taxon>eudicotyledons</taxon>
        <taxon>Gunneridae</taxon>
        <taxon>Pentapetalae</taxon>
        <taxon>asterids</taxon>
        <taxon>lamiids</taxon>
        <taxon>Solanales</taxon>
        <taxon>Solanaceae</taxon>
        <taxon>Solanoideae</taxon>
        <taxon>Solaneae</taxon>
        <taxon>Solanum</taxon>
        <taxon>Solanum subgen. Lycopersicon</taxon>
    </lineage>
</organism>
<evidence type="ECO:0000313" key="1">
    <source>
        <dbReference type="EMBL" id="TMW88405.1"/>
    </source>
</evidence>